<feature type="compositionally biased region" description="Polar residues" evidence="1">
    <location>
        <begin position="82"/>
        <end position="91"/>
    </location>
</feature>
<dbReference type="AlphaFoldDB" id="A0A0K3CE34"/>
<feature type="compositionally biased region" description="Low complexity" evidence="1">
    <location>
        <begin position="263"/>
        <end position="276"/>
    </location>
</feature>
<protein>
    <submittedName>
        <fullName evidence="2">FGENESH: predicted gene_5.599 protein</fullName>
    </submittedName>
</protein>
<organism evidence="2 3">
    <name type="scientific">Rhodotorula toruloides</name>
    <name type="common">Yeast</name>
    <name type="synonym">Rhodosporidium toruloides</name>
    <dbReference type="NCBI Taxonomy" id="5286"/>
    <lineage>
        <taxon>Eukaryota</taxon>
        <taxon>Fungi</taxon>
        <taxon>Dikarya</taxon>
        <taxon>Basidiomycota</taxon>
        <taxon>Pucciniomycotina</taxon>
        <taxon>Microbotryomycetes</taxon>
        <taxon>Sporidiobolales</taxon>
        <taxon>Sporidiobolaceae</taxon>
        <taxon>Rhodotorula</taxon>
    </lineage>
</organism>
<evidence type="ECO:0000313" key="2">
    <source>
        <dbReference type="EMBL" id="CTR07193.1"/>
    </source>
</evidence>
<feature type="region of interest" description="Disordered" evidence="1">
    <location>
        <begin position="60"/>
        <end position="294"/>
    </location>
</feature>
<feature type="compositionally biased region" description="Polar residues" evidence="1">
    <location>
        <begin position="240"/>
        <end position="254"/>
    </location>
</feature>
<feature type="region of interest" description="Disordered" evidence="1">
    <location>
        <begin position="421"/>
        <end position="450"/>
    </location>
</feature>
<dbReference type="Proteomes" id="UP000199069">
    <property type="component" value="Unassembled WGS sequence"/>
</dbReference>
<proteinExistence type="predicted"/>
<gene>
    <name evidence="2" type="primary">FGENESH: predicted gene_5.599</name>
    <name evidence="2" type="ORF">BN2166_0030540</name>
</gene>
<accession>A0A0K3CE34</accession>
<keyword evidence="3" id="KW-1185">Reference proteome</keyword>
<name>A0A0K3CE34_RHOTO</name>
<feature type="compositionally biased region" description="Acidic residues" evidence="1">
    <location>
        <begin position="196"/>
        <end position="231"/>
    </location>
</feature>
<sequence length="556" mass="60094">MEKAYERMKRLLSLSSASGPTRAYAPGEAGSTLEDGASFSGVDMDTALNNALEQVRGLVGEEEDEDAQEVLAVEEDEPTIEVKSSSPTLVTPSPHHASAESTASTIADKPLPGLPPPTPSPTFDSARAAVTKRSTDDSDVLLDPTNSGAETDNAEVDLPEVSVEDLPTSSSTVAQVEENEPTEADGPAAEAVEATTPDDEAAAEDEMAIVSEYEQDNEGEPEAQDEVERDEAEQKLPASQDEQAAAPSTSTESADQPLPPATPSSSAHAPTSPSTARRQTDSDASSTTGMRPLVLPITTRLRHRGTRDSIIRLRASTMPPARPAAYTAVKAELDKAELEQDALLDVLRKTRSTLSDVRSQRDNLNPELKREKQLTALVKQELFQCGCTAFSLTFVAQHLGRHPERMQEKLSDLVDTRQEWETQHQVQLRSDASPLKNRSPPSHHYDPSVPPSLPFATLDLCGSKMSSDSTQTDKYSEYAVQSFDLLTGVEELARLKRADAAFLSDLTSEIELSPEDLPGCIVVLDVACVKNVVLALVDQISNEDQKLLYHFLTNLL</sequence>
<reference evidence="2 3" key="1">
    <citation type="submission" date="2015-07" db="EMBL/GenBank/DDBJ databases">
        <authorList>
            <person name="Cajimat M.N.B."/>
            <person name="Milazzo M.L."/>
            <person name="Fulhorst C.F."/>
        </authorList>
    </citation>
    <scope>NUCLEOTIDE SEQUENCE [LARGE SCALE GENOMIC DNA]</scope>
    <source>
        <strain evidence="2">Single colony</strain>
    </source>
</reference>
<feature type="compositionally biased region" description="Acidic residues" evidence="1">
    <location>
        <begin position="60"/>
        <end position="79"/>
    </location>
</feature>
<dbReference type="EMBL" id="CWKI01000005">
    <property type="protein sequence ID" value="CTR07193.1"/>
    <property type="molecule type" value="Genomic_DNA"/>
</dbReference>
<evidence type="ECO:0000256" key="1">
    <source>
        <dbReference type="SAM" id="MobiDB-lite"/>
    </source>
</evidence>
<evidence type="ECO:0000313" key="3">
    <source>
        <dbReference type="Proteomes" id="UP000199069"/>
    </source>
</evidence>